<evidence type="ECO:0000259" key="11">
    <source>
        <dbReference type="PROSITE" id="PS50011"/>
    </source>
</evidence>
<evidence type="ECO:0000256" key="1">
    <source>
        <dbReference type="ARBA" id="ARBA00011245"/>
    </source>
</evidence>
<evidence type="ECO:0000313" key="13">
    <source>
        <dbReference type="Proteomes" id="UP000041254"/>
    </source>
</evidence>
<feature type="cross-link" description="Glycyl lysine isopeptide (Lys-Gly) (interchain with G-Cter in SUMO2)" evidence="9">
    <location>
        <position position="397"/>
    </location>
</feature>
<feature type="compositionally biased region" description="Basic residues" evidence="10">
    <location>
        <begin position="1012"/>
        <end position="1026"/>
    </location>
</feature>
<keyword evidence="6 8" id="KW-0067">ATP-binding</keyword>
<feature type="compositionally biased region" description="Polar residues" evidence="10">
    <location>
        <begin position="998"/>
        <end position="1011"/>
    </location>
</feature>
<dbReference type="EMBL" id="CDMY01000874">
    <property type="protein sequence ID" value="CEM36020.1"/>
    <property type="molecule type" value="Genomic_DNA"/>
</dbReference>
<evidence type="ECO:0000256" key="10">
    <source>
        <dbReference type="SAM" id="MobiDB-lite"/>
    </source>
</evidence>
<feature type="binding site" evidence="8">
    <location>
        <position position="416"/>
    </location>
    <ligand>
        <name>ATP</name>
        <dbReference type="ChEBI" id="CHEBI:30616"/>
    </ligand>
</feature>
<reference evidence="12 13" key="1">
    <citation type="submission" date="2014-11" db="EMBL/GenBank/DDBJ databases">
        <authorList>
            <person name="Zhu J."/>
            <person name="Qi W."/>
            <person name="Song R."/>
        </authorList>
    </citation>
    <scope>NUCLEOTIDE SEQUENCE [LARGE SCALE GENOMIC DNA]</scope>
</reference>
<feature type="compositionally biased region" description="Low complexity" evidence="10">
    <location>
        <begin position="652"/>
        <end position="668"/>
    </location>
</feature>
<dbReference type="OMA" id="KAPANEY"/>
<dbReference type="STRING" id="1169540.A0A0G4GY79"/>
<feature type="domain" description="Protein kinase" evidence="11">
    <location>
        <begin position="276"/>
        <end position="542"/>
    </location>
</feature>
<keyword evidence="3" id="KW-0808">Transferase</keyword>
<evidence type="ECO:0000256" key="8">
    <source>
        <dbReference type="PIRSR" id="PIRSR630616-2"/>
    </source>
</evidence>
<sequence length="1199" mass="132316">MRVGHQQHQRQLAAGCPPPAHQRHPQQVRHHPNNGRPIPPSHHVNPEITTGPATPAISSLSQQPVQPLQLAPDLLTWLGLDGSSTEWRSVKGCNLPRMVESGYRYYLPLSTEMTRYVALAYYEEHDGYTLRRSQATLADYREPNSVMYSLLCFAHPHSNSLLRSRQSGGTSKGAAGAFQRGLFGYRGGVTAGGGGEGERQDNDVTMMSERNDQPSFVIPLCGVRFVNNLTERGPCFNLDARGGIYEFSAQRHDYRNLWNAILVKAGCRELIFTDLYSLTEYIGEGSFGKVYVAKEISSEDEKIVKAVPTKDVDSSNIQAEINILSRIDHPYIAKLYGAYEQENYVCLVMEYLRGGEVYDFIQERGAYPEHVARVAIWRILLALKCLHSLNIVHRDLKTENLILEDECDGSSVKVIDFGLACHTNNHNKMNMRCGSPGYVAPEILENRAYTTKVDIFSAGVIFYIMLKGSPPFASRRRPGGVEPSRDDEAREILQQNLRCEVDLSASRFPGVSPQALDLLHWMLKRDPDTRASADLALDHLWFRSTDLPHLPPPFMPTTAGGEISLSSEQPSQPIVDFDNEPPSVMEICDESDGWSGMTPFTQPPNPTRNPPHTYNSAYTNAYAYPYPYAVSFQPSAGDTTNRDKQQLTLTPSGSSSMSSSHSACSSRSRLPPPFPTPRNMVVKQRGREPPRTPLNRSYGRKEADRREQEVKRSQPPAGVTMCDDGEERPGSEQSDEDQRLRAQANYMLQQLHTSVSVYASIGAVRQRLATEGIIDPETGVKYLKLDWRDPPANRQIDQDTGVTIMKKHRNFRRDAGTKLEDRTPYTGLRTSAYFRVSAAPRPPAPPILTPSNGRRRASVTNKLQFDDSVQYVDPPRPHEPRRRQLTVLDLMNGNRGEWEVTNGDNSNGNENEIDGKAAEGEDGGMPARDPNVLAAAMAGQRRNRRHKTDPAKRARNISSELMKAILEDHGEHNCPGLQLKDSTGAPLTRRVTLAPSPRTVTPDQPQDNQHPSQRKKGSPYRRRHRTAPATKISQEAAAQAAAEAEREHTDGSDNETAEGSSTVMPTSHGTVAGGRTHPYANGNGPCPQPCVEEEDHDPHHGQEGELFDDDDYDDTGSAVLTPRHRPNHGHQKRAAAINQDRQVDHYRARKPIESSPVELRSGGRMGGPGGSGSGGSGSGGSSGGSGGSSAVSPPVSVQV</sequence>
<dbReference type="InterPro" id="IPR011009">
    <property type="entry name" value="Kinase-like_dom_sf"/>
</dbReference>
<feature type="compositionally biased region" description="Basic residues" evidence="10">
    <location>
        <begin position="1122"/>
        <end position="1133"/>
    </location>
</feature>
<dbReference type="CDD" id="cd05117">
    <property type="entry name" value="STKc_CAMK"/>
    <property type="match status" value="1"/>
</dbReference>
<evidence type="ECO:0000256" key="6">
    <source>
        <dbReference type="ARBA" id="ARBA00022840"/>
    </source>
</evidence>
<keyword evidence="2" id="KW-0723">Serine/threonine-protein kinase</keyword>
<dbReference type="SMART" id="SM00220">
    <property type="entry name" value="S_TKc"/>
    <property type="match status" value="1"/>
</dbReference>
<keyword evidence="5" id="KW-0418">Kinase</keyword>
<dbReference type="GO" id="GO:0005524">
    <property type="term" value="F:ATP binding"/>
    <property type="evidence" value="ECO:0007669"/>
    <property type="project" value="UniProtKB-KW"/>
</dbReference>
<dbReference type="AlphaFoldDB" id="A0A0G4GY79"/>
<dbReference type="InterPro" id="IPR008271">
    <property type="entry name" value="Ser/Thr_kinase_AS"/>
</dbReference>
<accession>A0A0G4GY79</accession>
<feature type="compositionally biased region" description="Acidic residues" evidence="10">
    <location>
        <begin position="1105"/>
        <end position="1114"/>
    </location>
</feature>
<evidence type="ECO:0000313" key="12">
    <source>
        <dbReference type="EMBL" id="CEM36020.1"/>
    </source>
</evidence>
<feature type="active site" description="Proton acceptor" evidence="7">
    <location>
        <position position="395"/>
    </location>
</feature>
<dbReference type="Pfam" id="PF00069">
    <property type="entry name" value="Pkinase"/>
    <property type="match status" value="1"/>
</dbReference>
<dbReference type="PANTHER" id="PTHR24350">
    <property type="entry name" value="SERINE/THREONINE-PROTEIN KINASE IAL-RELATED"/>
    <property type="match status" value="1"/>
</dbReference>
<dbReference type="FunFam" id="1.10.510.10:FF:000571">
    <property type="entry name" value="Maternal embryonic leucine zipper kinase"/>
    <property type="match status" value="1"/>
</dbReference>
<keyword evidence="4 8" id="KW-0547">Nucleotide-binding</keyword>
<feature type="region of interest" description="Disordered" evidence="10">
    <location>
        <begin position="994"/>
        <end position="1199"/>
    </location>
</feature>
<keyword evidence="13" id="KW-1185">Reference proteome</keyword>
<feature type="compositionally biased region" description="Basic and acidic residues" evidence="10">
    <location>
        <begin position="1141"/>
        <end position="1152"/>
    </location>
</feature>
<name>A0A0G4GY79_VITBC</name>
<dbReference type="Gene3D" id="1.10.510.10">
    <property type="entry name" value="Transferase(Phosphotransferase) domain 1"/>
    <property type="match status" value="1"/>
</dbReference>
<comment type="subunit">
    <text evidence="1">Monomer.</text>
</comment>
<protein>
    <recommendedName>
        <fullName evidence="11">Protein kinase domain-containing protein</fullName>
    </recommendedName>
</protein>
<dbReference type="PROSITE" id="PS00108">
    <property type="entry name" value="PROTEIN_KINASE_ST"/>
    <property type="match status" value="1"/>
</dbReference>
<feature type="compositionally biased region" description="Basic residues" evidence="10">
    <location>
        <begin position="21"/>
        <end position="33"/>
    </location>
</feature>
<evidence type="ECO:0000256" key="2">
    <source>
        <dbReference type="ARBA" id="ARBA00022527"/>
    </source>
</evidence>
<feature type="binding site" evidence="8">
    <location>
        <begin position="399"/>
        <end position="400"/>
    </location>
    <ligand>
        <name>ATP</name>
        <dbReference type="ChEBI" id="CHEBI:30616"/>
    </ligand>
</feature>
<evidence type="ECO:0000256" key="3">
    <source>
        <dbReference type="ARBA" id="ARBA00022679"/>
    </source>
</evidence>
<feature type="region of interest" description="Disordered" evidence="10">
    <location>
        <begin position="1"/>
        <end position="61"/>
    </location>
</feature>
<evidence type="ECO:0000256" key="4">
    <source>
        <dbReference type="ARBA" id="ARBA00022741"/>
    </source>
</evidence>
<feature type="region of interest" description="Disordered" evidence="10">
    <location>
        <begin position="593"/>
        <end position="614"/>
    </location>
</feature>
<feature type="region of interest" description="Disordered" evidence="10">
    <location>
        <begin position="896"/>
        <end position="925"/>
    </location>
</feature>
<dbReference type="InterPro" id="IPR030616">
    <property type="entry name" value="Aur-like"/>
</dbReference>
<dbReference type="VEuPathDB" id="CryptoDB:Vbra_19052"/>
<dbReference type="GO" id="GO:0004674">
    <property type="term" value="F:protein serine/threonine kinase activity"/>
    <property type="evidence" value="ECO:0007669"/>
    <property type="project" value="UniProtKB-KW"/>
</dbReference>
<dbReference type="InParanoid" id="A0A0G4GY79"/>
<dbReference type="Proteomes" id="UP000041254">
    <property type="component" value="Unassembled WGS sequence"/>
</dbReference>
<feature type="region of interest" description="Disordered" evidence="10">
    <location>
        <begin position="635"/>
        <end position="737"/>
    </location>
</feature>
<dbReference type="SUPFAM" id="SSF56112">
    <property type="entry name" value="Protein kinase-like (PK-like)"/>
    <property type="match status" value="1"/>
</dbReference>
<evidence type="ECO:0000256" key="5">
    <source>
        <dbReference type="ARBA" id="ARBA00022777"/>
    </source>
</evidence>
<dbReference type="PROSITE" id="PS50011">
    <property type="entry name" value="PROTEIN_KINASE_DOM"/>
    <property type="match status" value="1"/>
</dbReference>
<organism evidence="12 13">
    <name type="scientific">Vitrella brassicaformis (strain CCMP3155)</name>
    <dbReference type="NCBI Taxonomy" id="1169540"/>
    <lineage>
        <taxon>Eukaryota</taxon>
        <taxon>Sar</taxon>
        <taxon>Alveolata</taxon>
        <taxon>Colpodellida</taxon>
        <taxon>Vitrellaceae</taxon>
        <taxon>Vitrella</taxon>
    </lineage>
</organism>
<gene>
    <name evidence="12" type="ORF">Vbra_19052</name>
</gene>
<feature type="binding site" evidence="8">
    <location>
        <position position="305"/>
    </location>
    <ligand>
        <name>ATP</name>
        <dbReference type="ChEBI" id="CHEBI:30616"/>
    </ligand>
</feature>
<feature type="region of interest" description="Disordered" evidence="10">
    <location>
        <begin position="937"/>
        <end position="956"/>
    </location>
</feature>
<feature type="compositionally biased region" description="Polar residues" evidence="10">
    <location>
        <begin position="1057"/>
        <end position="1069"/>
    </location>
</feature>
<evidence type="ECO:0000256" key="9">
    <source>
        <dbReference type="PIRSR" id="PIRSR630616-3"/>
    </source>
</evidence>
<proteinExistence type="predicted"/>
<feature type="compositionally biased region" description="Gly residues" evidence="10">
    <location>
        <begin position="1163"/>
        <end position="1187"/>
    </location>
</feature>
<dbReference type="InterPro" id="IPR000719">
    <property type="entry name" value="Prot_kinase_dom"/>
</dbReference>
<evidence type="ECO:0000256" key="7">
    <source>
        <dbReference type="PIRSR" id="PIRSR630616-1"/>
    </source>
</evidence>
<feature type="compositionally biased region" description="Basic and acidic residues" evidence="10">
    <location>
        <begin position="699"/>
        <end position="712"/>
    </location>
</feature>